<feature type="region of interest" description="Disordered" evidence="3">
    <location>
        <begin position="895"/>
        <end position="918"/>
    </location>
</feature>
<feature type="compositionally biased region" description="Low complexity" evidence="3">
    <location>
        <begin position="101"/>
        <end position="115"/>
    </location>
</feature>
<dbReference type="KEGG" id="phu:Phum_PHUM506590"/>
<evidence type="ECO:0000256" key="3">
    <source>
        <dbReference type="SAM" id="MobiDB-lite"/>
    </source>
</evidence>
<protein>
    <submittedName>
        <fullName evidence="4 5">Uncharacterized protein</fullName>
    </submittedName>
</protein>
<feature type="region of interest" description="Disordered" evidence="3">
    <location>
        <begin position="2830"/>
        <end position="2876"/>
    </location>
</feature>
<feature type="region of interest" description="Disordered" evidence="3">
    <location>
        <begin position="203"/>
        <end position="234"/>
    </location>
</feature>
<dbReference type="EMBL" id="DS235842">
    <property type="protein sequence ID" value="EEB18245.1"/>
    <property type="molecule type" value="Genomic_DNA"/>
</dbReference>
<feature type="compositionally biased region" description="Low complexity" evidence="3">
    <location>
        <begin position="221"/>
        <end position="231"/>
    </location>
</feature>
<dbReference type="FunCoup" id="E0VXY9">
    <property type="interactions" value="104"/>
</dbReference>
<feature type="coiled-coil region" evidence="2">
    <location>
        <begin position="2130"/>
        <end position="2203"/>
    </location>
</feature>
<feature type="compositionally biased region" description="Basic and acidic residues" evidence="3">
    <location>
        <begin position="2842"/>
        <end position="2855"/>
    </location>
</feature>
<dbReference type="OrthoDB" id="2441647at2759"/>
<proteinExistence type="predicted"/>
<dbReference type="OMA" id="YQRDMRC"/>
<keyword evidence="1 2" id="KW-0175">Coiled coil</keyword>
<dbReference type="InParanoid" id="E0VXY9"/>
<feature type="coiled-coil region" evidence="2">
    <location>
        <begin position="1631"/>
        <end position="1672"/>
    </location>
</feature>
<dbReference type="Proteomes" id="UP000009046">
    <property type="component" value="Unassembled WGS sequence"/>
</dbReference>
<feature type="coiled-coil region" evidence="2">
    <location>
        <begin position="1320"/>
        <end position="1412"/>
    </location>
</feature>
<dbReference type="EnsemblMetazoa" id="PHUM506590-RA">
    <property type="protein sequence ID" value="PHUM506590-PA"/>
    <property type="gene ID" value="PHUM506590"/>
</dbReference>
<feature type="region of interest" description="Disordered" evidence="3">
    <location>
        <begin position="338"/>
        <end position="358"/>
    </location>
</feature>
<dbReference type="eggNOG" id="ENOG502S5D8">
    <property type="taxonomic scope" value="Eukaryota"/>
</dbReference>
<dbReference type="CTD" id="8232965"/>
<feature type="coiled-coil region" evidence="2">
    <location>
        <begin position="665"/>
        <end position="828"/>
    </location>
</feature>
<feature type="region of interest" description="Disordered" evidence="3">
    <location>
        <begin position="1"/>
        <end position="40"/>
    </location>
</feature>
<feature type="coiled-coil region" evidence="2">
    <location>
        <begin position="1235"/>
        <end position="1287"/>
    </location>
</feature>
<feature type="compositionally biased region" description="Basic and acidic residues" evidence="3">
    <location>
        <begin position="1595"/>
        <end position="1613"/>
    </location>
</feature>
<sequence length="2876" mass="334274">MLWDPGSDEKDGDGDPKKTPVTPILVPLQNNPSGGEKSVPLLIPDVQDLKDQFQHQQNVLTQIKETLKQNETQLTSKEKQVEVYANKLSQIRARTKNSQVKKNTSSGGSNSTSKGLVKGSSKENISKIESGGNNENPKIGRRGKVSELKKCLEENKIKFEQRTGKEQTETKKIESLVEQLKAQLDERDKTIQHLQKDIERPPIKHEISKKNKKLDRDFVASKSTQTSSPSDESSEMFALQNKIHELEANVLDLEENIKEKESVIEARTQAVALLSKDLSLKGKNTLENLEETRQEMRNMQKNFIEIEDRLKNDLSERDNRIIELEEKLMDLKDKNTKLESDIKSSETNSRSENFGSGEFSEELENKIKVLTKELDDRNKSMIKMKLEHRNKIKEMNKSMETLQNTSDDKAEIIRLNKLLDDLRNEKIVLENRVAELEDEKGNLLLTILDVDDFKVTEKNLNEKITELEMIIKKQNEDLSVRVSKISDLEKENADLIKAYQDQNITIEDLYSKMVGFNGGQDEMKTDDNEEKIKELEEKLKVAKSEYVEKLENLKLEHGKEIEMLECYYNRKMENTDRKELEEYRISTEINNIHVEEQIELLIREKQQLLDKLKKLSGGAASSSSDSLAFEKMEHFDLRNEKELGDDVLKQFSDEENKLSHLQRIVNDQQNLIGELQTAVEAEKEKAFNYQKKIKELEETIGELDRVKSSVKEGFNSLAGEPSKNQKSNVNAKNKIKKIEMQLMEAKKSLELQNEKMKDLNQKLEEKDELIKRYTERIETFEKDDWDRENHWENAGDDIENVQELQKKCLSLENSLIELNEHCEKLRKENIEVVHLLSEEKVKRKKLLEEFKRKADESGGKNNESEFDVADVECKMNYLSELIADLENKVERVEKAASDKLSRNVEPSETDNVKERTDEGTELEKKFEWANVLLASKETEIFRLQNLLEDRSKANEILDGDNKEYKLKLSETVKKLENSLDSIRAKDVQLNEFSSKFDMLQNFANDAGKKLTENENHVQKLLATIKKMEDDMDKKEKELENITGTLAQKNVDIAELKSRLEEVNTNLTHGYQDHLENMGKCLRDKEAEYNALLSEKQDLENSIKTLIVDKKEIHDLYSQMASEKENLQKSLSEKESLISELNEKLKKFEGGEKPRGQEISDLKIKMKKLAANLKKKAQSESDLQKQVKELESRLSEKDDCVEKLKGDVNEMMEKWNFEKTEKEQIHVVLGETVTEKGCLESELSALKDKFNDLEKELESNRLMHEGQVKQLEDEIQKTYKICNELQMVEQQYKDKLLDIEAKYSELFQAQQNSSATVKKKEMEFNEERKALLQNLADVTNKLEEMKFKYNEALIEKSDLEVQLEELKRFQDGTENSSEKSGFDAKLQENLAVIENLETELNKSQDQLKYVEEKLFVSEERRVSLETKNEEMFRKITEDSQNLITIDDLANRVDALLKSEKDLLNSVKTLETGNAELKQLLTETQEEKHNLEREVKGLLEKSVETASEIEMLREMDVEKTELVNSLTKDLEKTKMENKQISAEFKKLNSDYEQFEIDFKESLENSQNLEKSLKHEIEELASVNAGLLEKLNNMLSEDKNRNEEKAEDVAVSDEDKKKKKRKSVTFRTDEVEYIKELKSQLHDYDANLKKANKEIENLKAKLNEEKIKEEMVREVSESRKMDPNKIPTPVIEPLIEKAEIKTISGQKSNEGERKFDANLFFGAPQNENFEENSFFTDAGKASFDEPTQSCSDFESLVWDDSWGTDGQLEEEYLSSKMTESSAAQPKEDIVFEYKERIKTLESEMESSRKEIERLSNELQEQQGKYAKALKKLKEQRIVTEKLQKEIKQLKNNTSLEDLDAAIVDELKSQIESKEKKERELLKTIENYKTEKESLLKRIDSLSVKNLEMKERQDTGVEYWQQKNNELLSEISTLRQNLNENSLAKENKELLNKIEALERKLSNSSESKEIPFSETSNAEPFAMDVQKVIEEKSALQKEIEELNNVKDLLQKKLFDEETRNSSAIGELNDQLNALATENETLQEILGEMKKTVEASKKEKEKEKKSNIFDYFKSSSNDDELFPVVPNEPTVQNEPVSKNDDGEIEELKKKLCELENVTKLKDEELNAKSHKISELENSLREMDGLRQKIKDLDELVKMKENDVKEMSEKNFVKDKEVEEWREKLNLLQSQYENEIRNLKKDLEEGKNVLGLREEELSCLKNHLLEMDRQMMQRVEAEKVQRKESLNEFDTIDLNEKTETMPAEPQDHPEILKSKILELENLLHLKENELINLQLSISNQNDKKNEMDALVQKNIELENYLKMAEEELNQLRSLAWNQQETAELKGKVEELEKILRFKEEEFFHFEAGKNREIEGLNMSIRDLENMLKGKDVQMENLQKTISELENVAAMEKNNSESKEEVENLKQKIIELENLVSAKNGEINELMTKINELEKSYNDSKIEIERLLNEEKLNTEEKFVEPFQKNIQIPVAFELEAISRSLEEEKQKSGNLLYELAEKDKTIQEKMNDIQILTEKIMNMENRMKGLEDAENREKVKATSESLEMKAQLEKIIMDLQKELECINLEFGETKRELEKYQNSKDEDLTNLKSQILKLETESVESAKRKDSEILEIKNELMEKANLCESLLETNKENETNMMEKIAELENSKGIIEREFEKLQFEYARKENEILALTQTVNEERARLSQVTAILEEKELEVTDLKQTLTHLQEEIGHFRNFEKQVKELRIAQIQEDAKTEASVTSEGDPDYSDWTEHELAELSTRLQSDLDTALYMLHQRDVRCDELTFELMQLIEERDTLQLRLSTALRANEELRCLTKPEGFGSSQNLQRSKDIVDQSNDRQQEQQQQGGVKVPSEDLRQLANK</sequence>
<dbReference type="VEuPathDB" id="VectorBase:PHUM506590"/>
<dbReference type="RefSeq" id="XP_002430983.1">
    <property type="nucleotide sequence ID" value="XM_002430938.1"/>
</dbReference>
<evidence type="ECO:0000256" key="1">
    <source>
        <dbReference type="ARBA" id="ARBA00023054"/>
    </source>
</evidence>
<feature type="coiled-coil region" evidence="2">
    <location>
        <begin position="46"/>
        <end position="87"/>
    </location>
</feature>
<dbReference type="PANTHER" id="PTHR32083:SF48">
    <property type="entry name" value="TRANS-GOLGI NETWORK-LOCALIZED SYP41-INTERACTING PROTEIN 1"/>
    <property type="match status" value="1"/>
</dbReference>
<reference evidence="4" key="1">
    <citation type="submission" date="2007-04" db="EMBL/GenBank/DDBJ databases">
        <title>Annotation of Pediculus humanus corporis strain USDA.</title>
        <authorList>
            <person name="Kirkness E."/>
            <person name="Hannick L."/>
            <person name="Hass B."/>
            <person name="Bruggner R."/>
            <person name="Lawson D."/>
            <person name="Bidwell S."/>
            <person name="Joardar V."/>
            <person name="Caler E."/>
            <person name="Walenz B."/>
            <person name="Inman J."/>
            <person name="Schobel S."/>
            <person name="Galinsky K."/>
            <person name="Amedeo P."/>
            <person name="Strausberg R."/>
        </authorList>
    </citation>
    <scope>NUCLEOTIDE SEQUENCE</scope>
    <source>
        <strain evidence="4">USDA</strain>
    </source>
</reference>
<evidence type="ECO:0000313" key="4">
    <source>
        <dbReference type="EMBL" id="EEB18245.1"/>
    </source>
</evidence>
<feature type="coiled-coil region" evidence="2">
    <location>
        <begin position="1787"/>
        <end position="2054"/>
    </location>
</feature>
<dbReference type="HOGENOM" id="CLU_226560_0_0_1"/>
<dbReference type="PANTHER" id="PTHR32083">
    <property type="entry name" value="CILIA AND FLAGELLA-ASSOCIATED PROTEIN 58-RELATED"/>
    <property type="match status" value="1"/>
</dbReference>
<reference evidence="5" key="3">
    <citation type="submission" date="2021-02" db="UniProtKB">
        <authorList>
            <consortium name="EnsemblMetazoa"/>
        </authorList>
    </citation>
    <scope>IDENTIFICATION</scope>
    <source>
        <strain evidence="5">USDA</strain>
    </source>
</reference>
<feature type="compositionally biased region" description="Basic and acidic residues" evidence="3">
    <location>
        <begin position="203"/>
        <end position="219"/>
    </location>
</feature>
<keyword evidence="6" id="KW-1185">Reference proteome</keyword>
<evidence type="ECO:0000313" key="5">
    <source>
        <dbReference type="EnsemblMetazoa" id="PHUM506590-PA"/>
    </source>
</evidence>
<feature type="region of interest" description="Disordered" evidence="3">
    <location>
        <begin position="1595"/>
        <end position="1619"/>
    </location>
</feature>
<feature type="compositionally biased region" description="Basic and acidic residues" evidence="3">
    <location>
        <begin position="7"/>
        <end position="18"/>
    </location>
</feature>
<evidence type="ECO:0000256" key="2">
    <source>
        <dbReference type="SAM" id="Coils"/>
    </source>
</evidence>
<feature type="coiled-coil region" evidence="2">
    <location>
        <begin position="1010"/>
        <end position="1206"/>
    </location>
</feature>
<reference evidence="4" key="2">
    <citation type="submission" date="2007-04" db="EMBL/GenBank/DDBJ databases">
        <title>The genome of the human body louse.</title>
        <authorList>
            <consortium name="The Human Body Louse Genome Consortium"/>
            <person name="Kirkness E."/>
            <person name="Walenz B."/>
            <person name="Hass B."/>
            <person name="Bruggner R."/>
            <person name="Strausberg R."/>
        </authorList>
    </citation>
    <scope>NUCLEOTIDE SEQUENCE</scope>
    <source>
        <strain evidence="4">USDA</strain>
    </source>
</reference>
<organism>
    <name type="scientific">Pediculus humanus subsp. corporis</name>
    <name type="common">Body louse</name>
    <dbReference type="NCBI Taxonomy" id="121224"/>
    <lineage>
        <taxon>Eukaryota</taxon>
        <taxon>Metazoa</taxon>
        <taxon>Ecdysozoa</taxon>
        <taxon>Arthropoda</taxon>
        <taxon>Hexapoda</taxon>
        <taxon>Insecta</taxon>
        <taxon>Pterygota</taxon>
        <taxon>Neoptera</taxon>
        <taxon>Paraneoptera</taxon>
        <taxon>Psocodea</taxon>
        <taxon>Troctomorpha</taxon>
        <taxon>Phthiraptera</taxon>
        <taxon>Anoplura</taxon>
        <taxon>Pediculidae</taxon>
        <taxon>Pediculus</taxon>
    </lineage>
</organism>
<feature type="compositionally biased region" description="Basic and acidic residues" evidence="3">
    <location>
        <begin position="2866"/>
        <end position="2876"/>
    </location>
</feature>
<dbReference type="Gene3D" id="1.10.287.1490">
    <property type="match status" value="2"/>
</dbReference>
<feature type="coiled-coil region" evidence="2">
    <location>
        <begin position="2641"/>
        <end position="2724"/>
    </location>
</feature>
<evidence type="ECO:0000313" key="6">
    <source>
        <dbReference type="Proteomes" id="UP000009046"/>
    </source>
</evidence>
<dbReference type="GeneID" id="8232965"/>
<feature type="region of interest" description="Disordered" evidence="3">
    <location>
        <begin position="89"/>
        <end position="147"/>
    </location>
</feature>
<name>E0VXY9_PEDHC</name>
<feature type="coiled-coil region" evidence="2">
    <location>
        <begin position="2509"/>
        <end position="2593"/>
    </location>
</feature>
<dbReference type="GO" id="GO:0005856">
    <property type="term" value="C:cytoskeleton"/>
    <property type="evidence" value="ECO:0007669"/>
    <property type="project" value="TreeGrafter"/>
</dbReference>
<feature type="coiled-coil region" evidence="2">
    <location>
        <begin position="2270"/>
        <end position="2463"/>
    </location>
</feature>
<gene>
    <name evidence="5" type="primary">8232965</name>
    <name evidence="4" type="ORF">Phum_PHUM506590</name>
</gene>
<dbReference type="EMBL" id="AAZO01006161">
    <property type="status" value="NOT_ANNOTATED_CDS"/>
    <property type="molecule type" value="Genomic_DNA"/>
</dbReference>
<accession>E0VXY9</accession>